<dbReference type="Gene3D" id="2.60.40.1120">
    <property type="entry name" value="Carboxypeptidase-like, regulatory domain"/>
    <property type="match status" value="1"/>
</dbReference>
<evidence type="ECO:0000313" key="2">
    <source>
        <dbReference type="Proteomes" id="UP000285777"/>
    </source>
</evidence>
<reference evidence="1 2" key="1">
    <citation type="submission" date="2018-08" db="EMBL/GenBank/DDBJ databases">
        <title>A genome reference for cultivated species of the human gut microbiota.</title>
        <authorList>
            <person name="Zou Y."/>
            <person name="Xue W."/>
            <person name="Luo G."/>
        </authorList>
    </citation>
    <scope>NUCLEOTIDE SEQUENCE [LARGE SCALE GENOMIC DNA]</scope>
    <source>
        <strain evidence="1 2">AM13-21</strain>
    </source>
</reference>
<organism evidence="1 2">
    <name type="scientific">Phocaeicola vulgatus</name>
    <name type="common">Bacteroides vulgatus</name>
    <dbReference type="NCBI Taxonomy" id="821"/>
    <lineage>
        <taxon>Bacteria</taxon>
        <taxon>Pseudomonadati</taxon>
        <taxon>Bacteroidota</taxon>
        <taxon>Bacteroidia</taxon>
        <taxon>Bacteroidales</taxon>
        <taxon>Bacteroidaceae</taxon>
        <taxon>Phocaeicola</taxon>
    </lineage>
</organism>
<evidence type="ECO:0000313" key="1">
    <source>
        <dbReference type="EMBL" id="RHI94774.1"/>
    </source>
</evidence>
<evidence type="ECO:0008006" key="3">
    <source>
        <dbReference type="Google" id="ProtNLM"/>
    </source>
</evidence>
<dbReference type="RefSeq" id="WP_118290107.1">
    <property type="nucleotide sequence ID" value="NZ_QRLF01000005.1"/>
</dbReference>
<dbReference type="AlphaFoldDB" id="A0A415BUY4"/>
<dbReference type="PROSITE" id="PS51257">
    <property type="entry name" value="PROKAR_LIPOPROTEIN"/>
    <property type="match status" value="1"/>
</dbReference>
<dbReference type="EMBL" id="QRLF01000005">
    <property type="protein sequence ID" value="RHI94774.1"/>
    <property type="molecule type" value="Genomic_DNA"/>
</dbReference>
<dbReference type="InterPro" id="IPR008969">
    <property type="entry name" value="CarboxyPept-like_regulatory"/>
</dbReference>
<dbReference type="SUPFAM" id="SSF49464">
    <property type="entry name" value="Carboxypeptidase regulatory domain-like"/>
    <property type="match status" value="1"/>
</dbReference>
<sequence>MKIKEVRKRILYGVLTLLGFTACGEISDEYGSPITDYQVKGRVTSEEGKPLSGIQVVVKDDGSVPEGNDTVYTNADGRFVSHQASTGWVVSGQVIFNDIDGEANGGTFKSDSVKLINMESRRIKKGDGHWYAGMYEYNMEIGLSKEDKQHKN</sequence>
<dbReference type="NCBIfam" id="TIGR04134">
    <property type="entry name" value="lipo_with_rSAM"/>
    <property type="match status" value="1"/>
</dbReference>
<accession>A0A415BUY4</accession>
<protein>
    <recommendedName>
        <fullName evidence="3">Lipoprotein, rSAM/lipoprotein system</fullName>
    </recommendedName>
</protein>
<proteinExistence type="predicted"/>
<name>A0A415BUY4_PHOVU</name>
<gene>
    <name evidence="1" type="ORF">DW150_04035</name>
</gene>
<dbReference type="InterPro" id="IPR026403">
    <property type="entry name" value="Lipo_with_rSAM"/>
</dbReference>
<dbReference type="Proteomes" id="UP000285777">
    <property type="component" value="Unassembled WGS sequence"/>
</dbReference>
<comment type="caution">
    <text evidence="1">The sequence shown here is derived from an EMBL/GenBank/DDBJ whole genome shotgun (WGS) entry which is preliminary data.</text>
</comment>